<feature type="binding site" evidence="5">
    <location>
        <position position="32"/>
    </location>
    <ligand>
        <name>AMP</name>
        <dbReference type="ChEBI" id="CHEBI:456215"/>
    </ligand>
</feature>
<dbReference type="EMBL" id="CP002349">
    <property type="protein sequence ID" value="ADR21923.1"/>
    <property type="molecule type" value="Genomic_DNA"/>
</dbReference>
<comment type="subcellular location">
    <subcellularLocation>
        <location evidence="5 7">Cytoplasm</location>
    </subcellularLocation>
</comment>
<evidence type="ECO:0000313" key="9">
    <source>
        <dbReference type="Proteomes" id="UP000008720"/>
    </source>
</evidence>
<keyword evidence="1 5" id="KW-0808">Transferase</keyword>
<organism evidence="8 9">
    <name type="scientific">Marivirga tractuosa (strain ATCC 23168 / DSM 4126 / NBRC 15989 / NCIMB 1408 / VKM B-1430 / H-43)</name>
    <name type="common">Microscilla tractuosa</name>
    <name type="synonym">Flexibacter tractuosus</name>
    <dbReference type="NCBI Taxonomy" id="643867"/>
    <lineage>
        <taxon>Bacteria</taxon>
        <taxon>Pseudomonadati</taxon>
        <taxon>Bacteroidota</taxon>
        <taxon>Cytophagia</taxon>
        <taxon>Cytophagales</taxon>
        <taxon>Marivirgaceae</taxon>
        <taxon>Marivirga</taxon>
    </lineage>
</organism>
<dbReference type="HOGENOM" id="CLU_032354_4_1_10"/>
<evidence type="ECO:0000256" key="6">
    <source>
        <dbReference type="RuleBase" id="RU003330"/>
    </source>
</evidence>
<sequence>MLNIILFGPPGAGKGTQSEKIIDQYKLTHIATGDLFRKHLGEGTDLGKLAQKYMDEGNLVPDEVVIGMVDEKIKETKANSSGYIFDGFPRTVPQAKALDTLLKEKGEKIAGMIALDVPEEELKKRIKERGKTSGRTDDQDEAKIENRIKVYQEETLPVANYYDGEGKLVKIHGVGSIDEIFGKISSEIDKLK</sequence>
<dbReference type="CDD" id="cd01428">
    <property type="entry name" value="ADK"/>
    <property type="match status" value="1"/>
</dbReference>
<keyword evidence="3 5" id="KW-0547">Nucleotide-binding</keyword>
<comment type="function">
    <text evidence="5">Catalyzes the reversible transfer of the terminal phosphate group between ATP and AMP. Plays an important role in cellular energy homeostasis and in adenine nucleotide metabolism.</text>
</comment>
<dbReference type="GO" id="GO:0005737">
    <property type="term" value="C:cytoplasm"/>
    <property type="evidence" value="ECO:0007669"/>
    <property type="project" value="UniProtKB-SubCell"/>
</dbReference>
<comment type="pathway">
    <text evidence="5">Purine metabolism; AMP biosynthesis via salvage pathway; AMP from ADP: step 1/1.</text>
</comment>
<comment type="domain">
    <text evidence="5">Consists of three domains, a large central CORE domain and two small peripheral domains, NMPbind and LID, which undergo movements during catalysis. The LID domain closes over the site of phosphoryl transfer upon ATP binding. Assembling and dissambling the active center during each catalytic cycle provides an effective means to prevent ATP hydrolysis.</text>
</comment>
<dbReference type="NCBIfam" id="NF011101">
    <property type="entry name" value="PRK14528.1"/>
    <property type="match status" value="1"/>
</dbReference>
<dbReference type="InterPro" id="IPR033690">
    <property type="entry name" value="Adenylat_kinase_CS"/>
</dbReference>
<dbReference type="eggNOG" id="COG0563">
    <property type="taxonomic scope" value="Bacteria"/>
</dbReference>
<feature type="binding site" evidence="5">
    <location>
        <position position="175"/>
    </location>
    <ligand>
        <name>ATP</name>
        <dbReference type="ChEBI" id="CHEBI:30616"/>
    </ligand>
</feature>
<feature type="binding site" evidence="5">
    <location>
        <position position="135"/>
    </location>
    <ligand>
        <name>AMP</name>
        <dbReference type="ChEBI" id="CHEBI:456215"/>
    </ligand>
</feature>
<accession>E4TT93</accession>
<keyword evidence="5 7" id="KW-0067">ATP-binding</keyword>
<proteinExistence type="inferred from homology"/>
<dbReference type="PROSITE" id="PS00113">
    <property type="entry name" value="ADENYLATE_KINASE"/>
    <property type="match status" value="1"/>
</dbReference>
<dbReference type="SUPFAM" id="SSF52540">
    <property type="entry name" value="P-loop containing nucleoside triphosphate hydrolases"/>
    <property type="match status" value="1"/>
</dbReference>
<evidence type="ECO:0000256" key="1">
    <source>
        <dbReference type="ARBA" id="ARBA00022679"/>
    </source>
</evidence>
<dbReference type="OrthoDB" id="9805030at2"/>
<keyword evidence="5" id="KW-0963">Cytoplasm</keyword>
<keyword evidence="4 5" id="KW-0418">Kinase</keyword>
<feature type="binding site" evidence="5">
    <location>
        <begin position="58"/>
        <end position="60"/>
    </location>
    <ligand>
        <name>AMP</name>
        <dbReference type="ChEBI" id="CHEBI:456215"/>
    </ligand>
</feature>
<dbReference type="Pfam" id="PF00406">
    <property type="entry name" value="ADK"/>
    <property type="match status" value="1"/>
</dbReference>
<evidence type="ECO:0000256" key="3">
    <source>
        <dbReference type="ARBA" id="ARBA00022741"/>
    </source>
</evidence>
<dbReference type="Gene3D" id="3.40.50.300">
    <property type="entry name" value="P-loop containing nucleotide triphosphate hydrolases"/>
    <property type="match status" value="1"/>
</dbReference>
<dbReference type="HAMAP" id="MF_00235">
    <property type="entry name" value="Adenylate_kinase_Adk"/>
    <property type="match status" value="1"/>
</dbReference>
<feature type="binding site" evidence="5">
    <location>
        <begin position="11"/>
        <end position="16"/>
    </location>
    <ligand>
        <name>ATP</name>
        <dbReference type="ChEBI" id="CHEBI:30616"/>
    </ligand>
</feature>
<dbReference type="AlphaFoldDB" id="E4TT93"/>
<dbReference type="Proteomes" id="UP000008720">
    <property type="component" value="Chromosome"/>
</dbReference>
<dbReference type="NCBIfam" id="NF011100">
    <property type="entry name" value="PRK14527.1"/>
    <property type="match status" value="1"/>
</dbReference>
<comment type="subunit">
    <text evidence="5 7">Monomer.</text>
</comment>
<dbReference type="UniPathway" id="UPA00588">
    <property type="reaction ID" value="UER00649"/>
</dbReference>
<keyword evidence="2 5" id="KW-0545">Nucleotide biosynthesis</keyword>
<dbReference type="PANTHER" id="PTHR23359">
    <property type="entry name" value="NUCLEOTIDE KINASE"/>
    <property type="match status" value="1"/>
</dbReference>
<dbReference type="InterPro" id="IPR027417">
    <property type="entry name" value="P-loop_NTPase"/>
</dbReference>
<feature type="region of interest" description="NMP" evidence="5">
    <location>
        <begin position="31"/>
        <end position="60"/>
    </location>
</feature>
<dbReference type="InterPro" id="IPR000850">
    <property type="entry name" value="Adenylat/UMP-CMP_kin"/>
</dbReference>
<evidence type="ECO:0000313" key="8">
    <source>
        <dbReference type="EMBL" id="ADR21923.1"/>
    </source>
</evidence>
<comment type="catalytic activity">
    <reaction evidence="5 7">
        <text>AMP + ATP = 2 ADP</text>
        <dbReference type="Rhea" id="RHEA:12973"/>
        <dbReference type="ChEBI" id="CHEBI:30616"/>
        <dbReference type="ChEBI" id="CHEBI:456215"/>
        <dbReference type="ChEBI" id="CHEBI:456216"/>
        <dbReference type="EC" id="2.7.4.3"/>
    </reaction>
</comment>
<keyword evidence="9" id="KW-1185">Reference proteome</keyword>
<evidence type="ECO:0000256" key="7">
    <source>
        <dbReference type="RuleBase" id="RU003331"/>
    </source>
</evidence>
<feature type="binding site" evidence="5">
    <location>
        <position position="129"/>
    </location>
    <ligand>
        <name>ATP</name>
        <dbReference type="ChEBI" id="CHEBI:30616"/>
    </ligand>
</feature>
<evidence type="ECO:0000256" key="2">
    <source>
        <dbReference type="ARBA" id="ARBA00022727"/>
    </source>
</evidence>
<evidence type="ECO:0000256" key="4">
    <source>
        <dbReference type="ARBA" id="ARBA00022777"/>
    </source>
</evidence>
<evidence type="ECO:0000256" key="5">
    <source>
        <dbReference type="HAMAP-Rule" id="MF_00235"/>
    </source>
</evidence>
<dbReference type="STRING" id="643867.Ftrac_1938"/>
<comment type="similarity">
    <text evidence="5 6">Belongs to the adenylate kinase family.</text>
</comment>
<feature type="binding site" evidence="5">
    <location>
        <position position="94"/>
    </location>
    <ligand>
        <name>AMP</name>
        <dbReference type="ChEBI" id="CHEBI:456215"/>
    </ligand>
</feature>
<name>E4TT93_MARTH</name>
<dbReference type="PRINTS" id="PR00094">
    <property type="entry name" value="ADENYLTKNASE"/>
</dbReference>
<dbReference type="GO" id="GO:0005524">
    <property type="term" value="F:ATP binding"/>
    <property type="evidence" value="ECO:0007669"/>
    <property type="project" value="UniProtKB-UniRule"/>
</dbReference>
<feature type="binding site" evidence="5">
    <location>
        <begin position="87"/>
        <end position="90"/>
    </location>
    <ligand>
        <name>AMP</name>
        <dbReference type="ChEBI" id="CHEBI:456215"/>
    </ligand>
</feature>
<feature type="binding site" evidence="5">
    <location>
        <position position="37"/>
    </location>
    <ligand>
        <name>AMP</name>
        <dbReference type="ChEBI" id="CHEBI:456215"/>
    </ligand>
</feature>
<feature type="binding site" evidence="5">
    <location>
        <position position="147"/>
    </location>
    <ligand>
        <name>AMP</name>
        <dbReference type="ChEBI" id="CHEBI:456215"/>
    </ligand>
</feature>
<dbReference type="EC" id="2.7.4.3" evidence="5 7"/>
<gene>
    <name evidence="5" type="primary">adk</name>
    <name evidence="8" type="ordered locus">Ftrac_1938</name>
</gene>
<reference evidence="8 9" key="1">
    <citation type="journal article" date="2011" name="Stand. Genomic Sci.">
        <title>Complete genome sequence of Marivirga tractuosa type strain (H-43).</title>
        <authorList>
            <person name="Pagani I."/>
            <person name="Chertkov O."/>
            <person name="Lapidus A."/>
            <person name="Lucas S."/>
            <person name="Del Rio T.G."/>
            <person name="Tice H."/>
            <person name="Copeland A."/>
            <person name="Cheng J.F."/>
            <person name="Nolan M."/>
            <person name="Saunders E."/>
            <person name="Pitluck S."/>
            <person name="Held B."/>
            <person name="Goodwin L."/>
            <person name="Liolios K."/>
            <person name="Ovchinikova G."/>
            <person name="Ivanova N."/>
            <person name="Mavromatis K."/>
            <person name="Pati A."/>
            <person name="Chen A."/>
            <person name="Palaniappan K."/>
            <person name="Land M."/>
            <person name="Hauser L."/>
            <person name="Jeffries C.D."/>
            <person name="Detter J.C."/>
            <person name="Han C."/>
            <person name="Tapia R."/>
            <person name="Ngatchou-Djao O.D."/>
            <person name="Rohde M."/>
            <person name="Goker M."/>
            <person name="Spring S."/>
            <person name="Sikorski J."/>
            <person name="Woyke T."/>
            <person name="Bristow J."/>
            <person name="Eisen J.A."/>
            <person name="Markowitz V."/>
            <person name="Hugenholtz P."/>
            <person name="Klenk H.P."/>
            <person name="Kyrpides N.C."/>
        </authorList>
    </citation>
    <scope>NUCLEOTIDE SEQUENCE [LARGE SCALE GENOMIC DNA]</scope>
    <source>
        <strain evidence="9">ATCC 23168 / DSM 4126 / NBRC 15989 / NCIMB 1408 / VKM B-1430 / H-43</strain>
    </source>
</reference>
<protein>
    <recommendedName>
        <fullName evidence="5 7">Adenylate kinase</fullName>
        <shortName evidence="5">AK</shortName>
        <ecNumber evidence="5 7">2.7.4.3</ecNumber>
    </recommendedName>
    <alternativeName>
        <fullName evidence="5">ATP-AMP transphosphorylase</fullName>
    </alternativeName>
    <alternativeName>
        <fullName evidence="5">ATP:AMP phosphotransferase</fullName>
    </alternativeName>
    <alternativeName>
        <fullName evidence="5">Adenylate monophosphate kinase</fullName>
    </alternativeName>
</protein>
<dbReference type="GO" id="GO:0004017">
    <property type="term" value="F:AMP kinase activity"/>
    <property type="evidence" value="ECO:0007669"/>
    <property type="project" value="UniProtKB-UniRule"/>
</dbReference>
<dbReference type="RefSeq" id="WP_013454066.1">
    <property type="nucleotide sequence ID" value="NC_014759.1"/>
</dbReference>
<dbReference type="GO" id="GO:0044209">
    <property type="term" value="P:AMP salvage"/>
    <property type="evidence" value="ECO:0007669"/>
    <property type="project" value="UniProtKB-UniRule"/>
</dbReference>
<dbReference type="KEGG" id="mtt:Ftrac_1938"/>
<comment type="caution">
    <text evidence="5">Lacks conserved residue(s) required for the propagation of feature annotation.</text>
</comment>
<dbReference type="NCBIfam" id="NF001381">
    <property type="entry name" value="PRK00279.1-3"/>
    <property type="match status" value="1"/>
</dbReference>
<dbReference type="NCBIfam" id="NF011105">
    <property type="entry name" value="PRK14532.1"/>
    <property type="match status" value="1"/>
</dbReference>
<dbReference type="NCBIfam" id="NF011104">
    <property type="entry name" value="PRK14531.1"/>
    <property type="match status" value="1"/>
</dbReference>